<protein>
    <submittedName>
        <fullName evidence="1">Uncharacterized protein</fullName>
    </submittedName>
</protein>
<proteinExistence type="predicted"/>
<reference evidence="1" key="1">
    <citation type="submission" date="2022-12" db="EMBL/GenBank/DDBJ databases">
        <title>Genome Sequence of Lasiodiplodia mahajangana.</title>
        <authorList>
            <person name="Buettner E."/>
        </authorList>
    </citation>
    <scope>NUCLEOTIDE SEQUENCE</scope>
    <source>
        <strain evidence="1">VT137</strain>
    </source>
</reference>
<evidence type="ECO:0000313" key="2">
    <source>
        <dbReference type="Proteomes" id="UP001153332"/>
    </source>
</evidence>
<comment type="caution">
    <text evidence="1">The sequence shown here is derived from an EMBL/GenBank/DDBJ whole genome shotgun (WGS) entry which is preliminary data.</text>
</comment>
<organism evidence="1 2">
    <name type="scientific">Lasiodiplodia mahajangana</name>
    <dbReference type="NCBI Taxonomy" id="1108764"/>
    <lineage>
        <taxon>Eukaryota</taxon>
        <taxon>Fungi</taxon>
        <taxon>Dikarya</taxon>
        <taxon>Ascomycota</taxon>
        <taxon>Pezizomycotina</taxon>
        <taxon>Dothideomycetes</taxon>
        <taxon>Dothideomycetes incertae sedis</taxon>
        <taxon>Botryosphaeriales</taxon>
        <taxon>Botryosphaeriaceae</taxon>
        <taxon>Lasiodiplodia</taxon>
    </lineage>
</organism>
<name>A0ACC2JER9_9PEZI</name>
<dbReference type="Proteomes" id="UP001153332">
    <property type="component" value="Unassembled WGS sequence"/>
</dbReference>
<sequence length="1094" mass="122399">MPISRKKAWPYTRPDPDAERGLPSTGSSAPTEPPSTVFTPSQLDVPYLEFGDALHGDPALDNFELASRGPYQINRAQSVSWGRDTWDRSEASTNAAFPRDLSQHHESNSPIINEELLTLVSPWGAFLGKSLLADILPNTGAADTMTESVEALATPGSLSQPNRPSSSGDENEPILEIEDHMLLAMYAERHEPFSALRQGGTNEPSLMTRILVGQVENYPRMLIQGSKLPPFIYPQCVLNDNLSRQCTAADGMHHCLPPPLANCAALVQLFYSRNPNNSKFVWKSIHDEQKRLYEQSHSYDIPMLLAAVQAMAIYETLLTLSVVVLMQAQDSESIGKSDAVSLAVALSEMSKNLHFRSKYYHNIYQKSNLNHECWVINESIRRTVNLFYVTRIVLVFQIGTKQPTCCAIRSTPLPSVRDLWDPEATETWAIRLNRYKSRVMRNRALTITDLLDSLGSGQSGKNALADPLIQKDLVTWCESLDDLGTLVWMACLLDRQMASSSQGDRALTCNLPSKNNTPFLLMNFPDWSKLDIIGKTILLAELTPRLGSFQNACRALSLQSNEVKSFLETYQRDQEAFDRGELFLGQWAQNEAALAYGEDIPQQQPIFISASSIEPACDFLRFLVYDEHVPAVQSWVGRYIVWPPRIDVSQPDVYGLCQQEITFPQPRPQARYFRYTGSLGNDTRAMVALAGAWRPKADGTPDVRIAFIDVPHGTIAYGPSGPKAIVGSGRYYICWPTSSLKDNIYNDFVFARNSTDTREELLDKVSQADYRARCASNNPTSFGLDDGPMAERVQTTVNPRGIFGFNMPEPHSIDNKGPFHSSYEPQGPPRDLPNPGLQGMWDNWHGQIFQFRLPRDYAVLGPLGTIITFDPIPYERYDKVGNPHGIGGTYHIVPPQESSTVMAFKISELPPDVPLRMKTTEPLVLIRNGMVLPRFVAPGVHEWSVREGHLDFYDAKGCYDVLNTEGRYNILPEVDLRSFTQSIPQEHQQGFESSGVYNNGCNNEHGAEQDIGPDNAQHNDENHEEQDDQHNAENDEEYHKKPDHEYIVISSDDEDDNYEDDVRGRGVKTTSNAPAIEEALQVTPEDPSATSRVA</sequence>
<accession>A0ACC2JER9</accession>
<evidence type="ECO:0000313" key="1">
    <source>
        <dbReference type="EMBL" id="KAJ8125723.1"/>
    </source>
</evidence>
<dbReference type="EMBL" id="JAPUUL010002205">
    <property type="protein sequence ID" value="KAJ8125723.1"/>
    <property type="molecule type" value="Genomic_DNA"/>
</dbReference>
<keyword evidence="2" id="KW-1185">Reference proteome</keyword>
<gene>
    <name evidence="1" type="ORF">O1611_g7915</name>
</gene>